<dbReference type="InterPro" id="IPR053151">
    <property type="entry name" value="RNase_H-like"/>
</dbReference>
<dbReference type="InterPro" id="IPR002156">
    <property type="entry name" value="RNaseH_domain"/>
</dbReference>
<dbReference type="SUPFAM" id="SSF53098">
    <property type="entry name" value="Ribonuclease H-like"/>
    <property type="match status" value="1"/>
</dbReference>
<proteinExistence type="predicted"/>
<evidence type="ECO:0000313" key="2">
    <source>
        <dbReference type="EMBL" id="KAK3205489.1"/>
    </source>
</evidence>
<dbReference type="Proteomes" id="UP001281410">
    <property type="component" value="Unassembled WGS sequence"/>
</dbReference>
<protein>
    <recommendedName>
        <fullName evidence="1">RNase H type-1 domain-containing protein</fullName>
    </recommendedName>
</protein>
<organism evidence="2 3">
    <name type="scientific">Dipteronia sinensis</name>
    <dbReference type="NCBI Taxonomy" id="43782"/>
    <lineage>
        <taxon>Eukaryota</taxon>
        <taxon>Viridiplantae</taxon>
        <taxon>Streptophyta</taxon>
        <taxon>Embryophyta</taxon>
        <taxon>Tracheophyta</taxon>
        <taxon>Spermatophyta</taxon>
        <taxon>Magnoliopsida</taxon>
        <taxon>eudicotyledons</taxon>
        <taxon>Gunneridae</taxon>
        <taxon>Pentapetalae</taxon>
        <taxon>rosids</taxon>
        <taxon>malvids</taxon>
        <taxon>Sapindales</taxon>
        <taxon>Sapindaceae</taxon>
        <taxon>Hippocastanoideae</taxon>
        <taxon>Acereae</taxon>
        <taxon>Dipteronia</taxon>
    </lineage>
</organism>
<dbReference type="CDD" id="cd06222">
    <property type="entry name" value="RNase_H_like"/>
    <property type="match status" value="1"/>
</dbReference>
<dbReference type="PANTHER" id="PTHR47723">
    <property type="entry name" value="OS05G0353850 PROTEIN"/>
    <property type="match status" value="1"/>
</dbReference>
<reference evidence="2" key="1">
    <citation type="journal article" date="2023" name="Plant J.">
        <title>Genome sequences and population genomics provide insights into the demographic history, inbreeding, and mutation load of two 'living fossil' tree species of Dipteronia.</title>
        <authorList>
            <person name="Feng Y."/>
            <person name="Comes H.P."/>
            <person name="Chen J."/>
            <person name="Zhu S."/>
            <person name="Lu R."/>
            <person name="Zhang X."/>
            <person name="Li P."/>
            <person name="Qiu J."/>
            <person name="Olsen K.M."/>
            <person name="Qiu Y."/>
        </authorList>
    </citation>
    <scope>NUCLEOTIDE SEQUENCE</scope>
    <source>
        <strain evidence="2">NBL</strain>
    </source>
</reference>
<dbReference type="EMBL" id="JANJYJ010000006">
    <property type="protein sequence ID" value="KAK3205489.1"/>
    <property type="molecule type" value="Genomic_DNA"/>
</dbReference>
<keyword evidence="3" id="KW-1185">Reference proteome</keyword>
<dbReference type="Gene3D" id="3.30.420.10">
    <property type="entry name" value="Ribonuclease H-like superfamily/Ribonuclease H"/>
    <property type="match status" value="1"/>
</dbReference>
<comment type="caution">
    <text evidence="2">The sequence shown here is derived from an EMBL/GenBank/DDBJ whole genome shotgun (WGS) entry which is preliminary data.</text>
</comment>
<dbReference type="GO" id="GO:0003676">
    <property type="term" value="F:nucleic acid binding"/>
    <property type="evidence" value="ECO:0007669"/>
    <property type="project" value="InterPro"/>
</dbReference>
<dbReference type="InterPro" id="IPR036397">
    <property type="entry name" value="RNaseH_sf"/>
</dbReference>
<dbReference type="GO" id="GO:0004523">
    <property type="term" value="F:RNA-DNA hybrid ribonuclease activity"/>
    <property type="evidence" value="ECO:0007669"/>
    <property type="project" value="InterPro"/>
</dbReference>
<evidence type="ECO:0000313" key="3">
    <source>
        <dbReference type="Proteomes" id="UP001281410"/>
    </source>
</evidence>
<dbReference type="Pfam" id="PF13456">
    <property type="entry name" value="RVT_3"/>
    <property type="match status" value="1"/>
</dbReference>
<sequence>MKNFRLQIGSNMECSLCNEGDESIDHLFLNCKWYWNIWISCMKWWGVSFCVPVSLLEWWKCWIGICTKNLLERAWFSLFFVVTWSIWEAMNGKVFRNVEVSNGQVQDMIRFRVAWWFKFLGKGSNDPVTHIMMNINDCCTESIKVKVLKMLDWIPPPLDVPRFNVDKSARGSPGQTGIGGVLRNHNGKVLCKYSVNISIQDAISVEIQVIAKACSLCVNIAELCGTKIVFTSDSKSAVSWIDSTNLGNLSHLHLILDISCMLGSLGQASMEYCSRNTNSVADFLAKKSDRGDMDVLIWSLA</sequence>
<name>A0AAE0A888_9ROSI</name>
<accession>A0AAE0A888</accession>
<evidence type="ECO:0000259" key="1">
    <source>
        <dbReference type="Pfam" id="PF13456"/>
    </source>
</evidence>
<gene>
    <name evidence="2" type="ORF">Dsin_019535</name>
</gene>
<dbReference type="PANTHER" id="PTHR47723:SF22">
    <property type="entry name" value="RNASE H TYPE-1 DOMAIN-CONTAINING PROTEIN"/>
    <property type="match status" value="1"/>
</dbReference>
<dbReference type="InterPro" id="IPR044730">
    <property type="entry name" value="RNase_H-like_dom_plant"/>
</dbReference>
<dbReference type="InterPro" id="IPR012337">
    <property type="entry name" value="RNaseH-like_sf"/>
</dbReference>
<dbReference type="AlphaFoldDB" id="A0AAE0A888"/>
<feature type="domain" description="RNase H type-1" evidence="1">
    <location>
        <begin position="164"/>
        <end position="287"/>
    </location>
</feature>